<name>A0AC34QC12_9BILA</name>
<evidence type="ECO:0000313" key="1">
    <source>
        <dbReference type="Proteomes" id="UP000887576"/>
    </source>
</evidence>
<dbReference type="Proteomes" id="UP000887576">
    <property type="component" value="Unplaced"/>
</dbReference>
<accession>A0AC34QC12</accession>
<organism evidence="1 2">
    <name type="scientific">Panagrolaimus sp. JU765</name>
    <dbReference type="NCBI Taxonomy" id="591449"/>
    <lineage>
        <taxon>Eukaryota</taxon>
        <taxon>Metazoa</taxon>
        <taxon>Ecdysozoa</taxon>
        <taxon>Nematoda</taxon>
        <taxon>Chromadorea</taxon>
        <taxon>Rhabditida</taxon>
        <taxon>Tylenchina</taxon>
        <taxon>Panagrolaimomorpha</taxon>
        <taxon>Panagrolaimoidea</taxon>
        <taxon>Panagrolaimidae</taxon>
        <taxon>Panagrolaimus</taxon>
    </lineage>
</organism>
<evidence type="ECO:0000313" key="2">
    <source>
        <dbReference type="WBParaSite" id="JU765_v2.g14947.t1"/>
    </source>
</evidence>
<proteinExistence type="predicted"/>
<dbReference type="WBParaSite" id="JU765_v2.g14947.t1">
    <property type="protein sequence ID" value="JU765_v2.g14947.t1"/>
    <property type="gene ID" value="JU765_v2.g14947"/>
</dbReference>
<sequence>MNGLLLAVVFCLAPVLDGASVNPEGKELVFAHAIWRHGTRAPQVLYPTSLNTEKDFAPGLGELTTAGMLEQFQLGQRLGQRYIDELQFLSPNYMATEVFVRSTAYNRTIASAMINMAGFYSGRGVPGADFPLNSLGPGN</sequence>
<protein>
    <submittedName>
        <fullName evidence="2">Histidine acid phosphatase</fullName>
    </submittedName>
</protein>
<reference evidence="2" key="1">
    <citation type="submission" date="2022-11" db="UniProtKB">
        <authorList>
            <consortium name="WormBaseParasite"/>
        </authorList>
    </citation>
    <scope>IDENTIFICATION</scope>
</reference>